<comment type="caution">
    <text evidence="1">The sequence shown here is derived from an EMBL/GenBank/DDBJ whole genome shotgun (WGS) entry which is preliminary data.</text>
</comment>
<dbReference type="InterPro" id="IPR023393">
    <property type="entry name" value="START-like_dom_sf"/>
</dbReference>
<sequence>MPQVSAAQWVPVSPATAFAVSQTTGEVRLAWDPFVRHQHLVDADRPQKGVRTVTRARVGLRMVSEYASYRPPTSVGMTMVSGPWFFATFGGGWRFAPEERVLDGTPIAGTLATWKYSYAVRPAWLRPVAEPIGQWLLGREIRARIAAFALACTDADVLAAAEQDRRADGA</sequence>
<dbReference type="RefSeq" id="WP_163771658.1">
    <property type="nucleotide sequence ID" value="NZ_JAAGXA010000004.1"/>
</dbReference>
<dbReference type="AlphaFoldDB" id="A0A6P0HIY9"/>
<proteinExistence type="predicted"/>
<dbReference type="Gene3D" id="3.30.530.20">
    <property type="match status" value="1"/>
</dbReference>
<dbReference type="Pfam" id="PF10604">
    <property type="entry name" value="Polyketide_cyc2"/>
    <property type="match status" value="1"/>
</dbReference>
<organism evidence="1 2">
    <name type="scientific">Nocardioides zeae</name>
    <dbReference type="NCBI Taxonomy" id="1457234"/>
    <lineage>
        <taxon>Bacteria</taxon>
        <taxon>Bacillati</taxon>
        <taxon>Actinomycetota</taxon>
        <taxon>Actinomycetes</taxon>
        <taxon>Propionibacteriales</taxon>
        <taxon>Nocardioidaceae</taxon>
        <taxon>Nocardioides</taxon>
    </lineage>
</organism>
<protein>
    <submittedName>
        <fullName evidence="1">SRPBCC family protein</fullName>
    </submittedName>
</protein>
<gene>
    <name evidence="1" type="ORF">G3T38_07950</name>
</gene>
<dbReference type="SUPFAM" id="SSF55961">
    <property type="entry name" value="Bet v1-like"/>
    <property type="match status" value="1"/>
</dbReference>
<name>A0A6P0HIY9_9ACTN</name>
<evidence type="ECO:0000313" key="2">
    <source>
        <dbReference type="Proteomes" id="UP000468687"/>
    </source>
</evidence>
<dbReference type="Proteomes" id="UP000468687">
    <property type="component" value="Unassembled WGS sequence"/>
</dbReference>
<evidence type="ECO:0000313" key="1">
    <source>
        <dbReference type="EMBL" id="NEN78207.1"/>
    </source>
</evidence>
<dbReference type="EMBL" id="JAAGXA010000004">
    <property type="protein sequence ID" value="NEN78207.1"/>
    <property type="molecule type" value="Genomic_DNA"/>
</dbReference>
<dbReference type="InterPro" id="IPR019587">
    <property type="entry name" value="Polyketide_cyclase/dehydratase"/>
</dbReference>
<accession>A0A6P0HIY9</accession>
<reference evidence="1 2" key="1">
    <citation type="journal article" date="2014" name="Int. J. Syst. Evol. Microbiol.">
        <title>Nocardioides zeae sp. nov., isolated from the stem of Zea mays.</title>
        <authorList>
            <person name="Glaeser S.P."/>
            <person name="McInroy J.A."/>
            <person name="Busse H.J."/>
            <person name="Kampfer P."/>
        </authorList>
    </citation>
    <scope>NUCLEOTIDE SEQUENCE [LARGE SCALE GENOMIC DNA]</scope>
    <source>
        <strain evidence="1 2">JCM 30728</strain>
    </source>
</reference>
<keyword evidence="2" id="KW-1185">Reference proteome</keyword>